<evidence type="ECO:0000256" key="1">
    <source>
        <dbReference type="ARBA" id="ARBA00004120"/>
    </source>
</evidence>
<comment type="similarity">
    <text evidence="6">Belongs to the B9D family.</text>
</comment>
<protein>
    <recommendedName>
        <fullName evidence="7">B9 domain-containing protein 1</fullName>
    </recommendedName>
</protein>
<dbReference type="PANTHER" id="PTHR12968:SF1">
    <property type="entry name" value="B9 DOMAIN-CONTAINING PROTEIN 1"/>
    <property type="match status" value="1"/>
</dbReference>
<dbReference type="PANTHER" id="PTHR12968">
    <property type="entry name" value="B9 DOMAIN-CONTAINING"/>
    <property type="match status" value="1"/>
</dbReference>
<comment type="caution">
    <text evidence="8">The sequence shown here is derived from an EMBL/GenBank/DDBJ whole genome shotgun (WGS) entry which is preliminary data.</text>
</comment>
<dbReference type="Proteomes" id="UP001321473">
    <property type="component" value="Unassembled WGS sequence"/>
</dbReference>
<dbReference type="GO" id="GO:0036038">
    <property type="term" value="C:MKS complex"/>
    <property type="evidence" value="ECO:0007669"/>
    <property type="project" value="TreeGrafter"/>
</dbReference>
<evidence type="ECO:0000256" key="5">
    <source>
        <dbReference type="ARBA" id="ARBA00023273"/>
    </source>
</evidence>
<evidence type="ECO:0000256" key="3">
    <source>
        <dbReference type="ARBA" id="ARBA00022794"/>
    </source>
</evidence>
<evidence type="ECO:0000256" key="2">
    <source>
        <dbReference type="ARBA" id="ARBA00022490"/>
    </source>
</evidence>
<evidence type="ECO:0000256" key="7">
    <source>
        <dbReference type="ARBA" id="ARBA00039274"/>
    </source>
</evidence>
<sequence length="270" mass="30017">AADARSMEANVLFMLNVSGQIESAQLTGADDVYCKYCFVHGADWTVAAGVEEGISQVTRKSRDARRSFIWNFPIEITYKSSNVWGWPQLVLSVYGLDAFANDVVRGYGAVHVPPVAGTHRKCVPLFVPESSSTMHKMTSWLTGRRPEFVDPKVVARGEGREVTRTTSNGTVSVVFNVLTKDLKKLGYNVGSCESTTKQNVGVPFWYAANETCSRDVAGRFGLGETTAFRIIERMMEYLREVAKIVISFPADLEQLAKNFEQYSFFAQPPQ</sequence>
<dbReference type="GO" id="GO:0060271">
    <property type="term" value="P:cilium assembly"/>
    <property type="evidence" value="ECO:0007669"/>
    <property type="project" value="TreeGrafter"/>
</dbReference>
<evidence type="ECO:0000313" key="8">
    <source>
        <dbReference type="EMBL" id="KAK8769026.1"/>
    </source>
</evidence>
<dbReference type="AlphaFoldDB" id="A0AAQ4E2U1"/>
<dbReference type="InterPro" id="IPR010796">
    <property type="entry name" value="C2_B9-type_dom"/>
</dbReference>
<dbReference type="PROSITE" id="PS51381">
    <property type="entry name" value="C2_B9"/>
    <property type="match status" value="1"/>
</dbReference>
<reference evidence="8 9" key="1">
    <citation type="journal article" date="2023" name="Arcadia Sci">
        <title>De novo assembly of a long-read Amblyomma americanum tick genome.</title>
        <authorList>
            <person name="Chou S."/>
            <person name="Poskanzer K.E."/>
            <person name="Rollins M."/>
            <person name="Thuy-Boun P.S."/>
        </authorList>
    </citation>
    <scope>NUCLEOTIDE SEQUENCE [LARGE SCALE GENOMIC DNA]</scope>
    <source>
        <strain evidence="8">F_SG_1</strain>
        <tissue evidence="8">Salivary glands</tissue>
    </source>
</reference>
<feature type="non-terminal residue" evidence="8">
    <location>
        <position position="1"/>
    </location>
</feature>
<dbReference type="EMBL" id="JARKHS020023193">
    <property type="protein sequence ID" value="KAK8769026.1"/>
    <property type="molecule type" value="Genomic_DNA"/>
</dbReference>
<keyword evidence="5" id="KW-0966">Cell projection</keyword>
<name>A0AAQ4E2U1_AMBAM</name>
<evidence type="ECO:0000313" key="9">
    <source>
        <dbReference type="Proteomes" id="UP001321473"/>
    </source>
</evidence>
<evidence type="ECO:0000256" key="4">
    <source>
        <dbReference type="ARBA" id="ARBA00023212"/>
    </source>
</evidence>
<proteinExistence type="inferred from homology"/>
<evidence type="ECO:0000256" key="6">
    <source>
        <dbReference type="ARBA" id="ARBA00038411"/>
    </source>
</evidence>
<keyword evidence="9" id="KW-1185">Reference proteome</keyword>
<keyword evidence="4" id="KW-0206">Cytoskeleton</keyword>
<organism evidence="8 9">
    <name type="scientific">Amblyomma americanum</name>
    <name type="common">Lone star tick</name>
    <dbReference type="NCBI Taxonomy" id="6943"/>
    <lineage>
        <taxon>Eukaryota</taxon>
        <taxon>Metazoa</taxon>
        <taxon>Ecdysozoa</taxon>
        <taxon>Arthropoda</taxon>
        <taxon>Chelicerata</taxon>
        <taxon>Arachnida</taxon>
        <taxon>Acari</taxon>
        <taxon>Parasitiformes</taxon>
        <taxon>Ixodida</taxon>
        <taxon>Ixodoidea</taxon>
        <taxon>Ixodidae</taxon>
        <taxon>Amblyomminae</taxon>
        <taxon>Amblyomma</taxon>
    </lineage>
</organism>
<comment type="subcellular location">
    <subcellularLocation>
        <location evidence="1">Cytoplasm</location>
        <location evidence="1">Cytoskeleton</location>
        <location evidence="1">Cilium basal body</location>
    </subcellularLocation>
</comment>
<accession>A0AAQ4E2U1</accession>
<dbReference type="Pfam" id="PF07162">
    <property type="entry name" value="B9-C2"/>
    <property type="match status" value="1"/>
</dbReference>
<keyword evidence="3" id="KW-0970">Cilium biogenesis/degradation</keyword>
<gene>
    <name evidence="8" type="ORF">V5799_014509</name>
</gene>
<keyword evidence="2" id="KW-0963">Cytoplasm</keyword>